<dbReference type="EMBL" id="JAACJM010000145">
    <property type="protein sequence ID" value="KAF5343259.1"/>
    <property type="molecule type" value="Genomic_DNA"/>
</dbReference>
<name>A0A8H5FNF3_9AGAR</name>
<accession>A0A8H5FNF3</accession>
<dbReference type="Proteomes" id="UP000559256">
    <property type="component" value="Unassembled WGS sequence"/>
</dbReference>
<reference evidence="1 2" key="1">
    <citation type="journal article" date="2020" name="ISME J.">
        <title>Uncovering the hidden diversity of litter-decomposition mechanisms in mushroom-forming fungi.</title>
        <authorList>
            <person name="Floudas D."/>
            <person name="Bentzer J."/>
            <person name="Ahren D."/>
            <person name="Johansson T."/>
            <person name="Persson P."/>
            <person name="Tunlid A."/>
        </authorList>
    </citation>
    <scope>NUCLEOTIDE SEQUENCE [LARGE SCALE GENOMIC DNA]</scope>
    <source>
        <strain evidence="1 2">CBS 291.85</strain>
    </source>
</reference>
<sequence>MFLWVDPESPDDISKVRSALSRYAHIVQWFKWPYLSCTIARTLTILDTTFDRIIQFGRMLQPRRAYDNSEYQLFDQLFINLLHRCPQLQSLDYKHANLLGQWSEQAELFNATAQHPSPNLRVPCPYYLTIPIRSLMQLPPEDISLKYIHFTVDIRTMPPNTDTTLLYSLILTVLQRGAKLDMLGFAGASAGGDGSGNVYIGHPSGLPMKPYCPGLRHIQMLSLRGLRTYAQGLLDFKDMVERHLTLERISLHDINVVRVPSKNWLAGLAPEKIPKPWLRFVAKLPDIFALTSLLAIRDRRSPDIWKGERYIVGDPGQA</sequence>
<dbReference type="AlphaFoldDB" id="A0A8H5FNF3"/>
<evidence type="ECO:0000313" key="1">
    <source>
        <dbReference type="EMBL" id="KAF5343259.1"/>
    </source>
</evidence>
<evidence type="ECO:0000313" key="2">
    <source>
        <dbReference type="Proteomes" id="UP000559256"/>
    </source>
</evidence>
<keyword evidence="2" id="KW-1185">Reference proteome</keyword>
<comment type="caution">
    <text evidence="1">The sequence shown here is derived from an EMBL/GenBank/DDBJ whole genome shotgun (WGS) entry which is preliminary data.</text>
</comment>
<gene>
    <name evidence="1" type="ORF">D9758_013408</name>
</gene>
<organism evidence="1 2">
    <name type="scientific">Tetrapyrgos nigripes</name>
    <dbReference type="NCBI Taxonomy" id="182062"/>
    <lineage>
        <taxon>Eukaryota</taxon>
        <taxon>Fungi</taxon>
        <taxon>Dikarya</taxon>
        <taxon>Basidiomycota</taxon>
        <taxon>Agaricomycotina</taxon>
        <taxon>Agaricomycetes</taxon>
        <taxon>Agaricomycetidae</taxon>
        <taxon>Agaricales</taxon>
        <taxon>Marasmiineae</taxon>
        <taxon>Marasmiaceae</taxon>
        <taxon>Tetrapyrgos</taxon>
    </lineage>
</organism>
<protein>
    <submittedName>
        <fullName evidence="1">Uncharacterized protein</fullName>
    </submittedName>
</protein>
<proteinExistence type="predicted"/>